<dbReference type="EMBL" id="JAVHJL010000005">
    <property type="protein sequence ID" value="KAK6502885.1"/>
    <property type="molecule type" value="Genomic_DNA"/>
</dbReference>
<sequence length="72" mass="7820">MTRDSVLLWNPTPVAPDPTPEPEFQEEAEVVRADRGAREGLVFGGFLPDQEGGDLIDPQLQFDGEPNAGPET</sequence>
<accession>A0AAV9W864</accession>
<feature type="region of interest" description="Disordered" evidence="1">
    <location>
        <begin position="43"/>
        <end position="72"/>
    </location>
</feature>
<evidence type="ECO:0000313" key="3">
    <source>
        <dbReference type="Proteomes" id="UP001370758"/>
    </source>
</evidence>
<dbReference type="AlphaFoldDB" id="A0AAV9W864"/>
<organism evidence="2 3">
    <name type="scientific">Arthrobotrys musiformis</name>
    <dbReference type="NCBI Taxonomy" id="47236"/>
    <lineage>
        <taxon>Eukaryota</taxon>
        <taxon>Fungi</taxon>
        <taxon>Dikarya</taxon>
        <taxon>Ascomycota</taxon>
        <taxon>Pezizomycotina</taxon>
        <taxon>Orbiliomycetes</taxon>
        <taxon>Orbiliales</taxon>
        <taxon>Orbiliaceae</taxon>
        <taxon>Arthrobotrys</taxon>
    </lineage>
</organism>
<proteinExistence type="predicted"/>
<evidence type="ECO:0000313" key="2">
    <source>
        <dbReference type="EMBL" id="KAK6502885.1"/>
    </source>
</evidence>
<gene>
    <name evidence="2" type="ORF">TWF481_007925</name>
</gene>
<evidence type="ECO:0000256" key="1">
    <source>
        <dbReference type="SAM" id="MobiDB-lite"/>
    </source>
</evidence>
<feature type="region of interest" description="Disordered" evidence="1">
    <location>
        <begin position="1"/>
        <end position="24"/>
    </location>
</feature>
<protein>
    <submittedName>
        <fullName evidence="2">Uncharacterized protein</fullName>
    </submittedName>
</protein>
<dbReference type="Proteomes" id="UP001370758">
    <property type="component" value="Unassembled WGS sequence"/>
</dbReference>
<reference evidence="2 3" key="1">
    <citation type="submission" date="2023-08" db="EMBL/GenBank/DDBJ databases">
        <authorList>
            <person name="Palmer J.M."/>
        </authorList>
    </citation>
    <scope>NUCLEOTIDE SEQUENCE [LARGE SCALE GENOMIC DNA]</scope>
    <source>
        <strain evidence="2 3">TWF481</strain>
    </source>
</reference>
<comment type="caution">
    <text evidence="2">The sequence shown here is derived from an EMBL/GenBank/DDBJ whole genome shotgun (WGS) entry which is preliminary data.</text>
</comment>
<keyword evidence="3" id="KW-1185">Reference proteome</keyword>
<name>A0AAV9W864_9PEZI</name>